<evidence type="ECO:0000313" key="1">
    <source>
        <dbReference type="EMBL" id="NDL66060.1"/>
    </source>
</evidence>
<reference evidence="1 2" key="2">
    <citation type="submission" date="2020-02" db="EMBL/GenBank/DDBJ databases">
        <title>The new genus of Enterobacteriales.</title>
        <authorList>
            <person name="Kim I.S."/>
        </authorList>
    </citation>
    <scope>NUCLEOTIDE SEQUENCE [LARGE SCALE GENOMIC DNA]</scope>
    <source>
        <strain evidence="1 2">SAP-6</strain>
    </source>
</reference>
<accession>A0A845SMB5</accession>
<sequence>MPGANKTTDLWSTETRFAVIVETATLREAELSEYCRRKGLYPELSASLI</sequence>
<reference evidence="1 2" key="1">
    <citation type="submission" date="2019-12" db="EMBL/GenBank/DDBJ databases">
        <authorList>
            <person name="Lee S.D."/>
        </authorList>
    </citation>
    <scope>NUCLEOTIDE SEQUENCE [LARGE SCALE GENOMIC DNA]</scope>
    <source>
        <strain evidence="1 2">SAP-6</strain>
    </source>
</reference>
<dbReference type="Proteomes" id="UP000461443">
    <property type="component" value="Unassembled WGS sequence"/>
</dbReference>
<organism evidence="1 2">
    <name type="scientific">Acerihabitans arboris</name>
    <dbReference type="NCBI Taxonomy" id="2691583"/>
    <lineage>
        <taxon>Bacteria</taxon>
        <taxon>Pseudomonadati</taxon>
        <taxon>Pseudomonadota</taxon>
        <taxon>Gammaproteobacteria</taxon>
        <taxon>Enterobacterales</taxon>
        <taxon>Pectobacteriaceae</taxon>
        <taxon>Acerihabitans</taxon>
    </lineage>
</organism>
<dbReference type="EMBL" id="WUBS01000034">
    <property type="protein sequence ID" value="NDL66060.1"/>
    <property type="molecule type" value="Genomic_DNA"/>
</dbReference>
<proteinExistence type="predicted"/>
<comment type="caution">
    <text evidence="1">The sequence shown here is derived from an EMBL/GenBank/DDBJ whole genome shotgun (WGS) entry which is preliminary data.</text>
</comment>
<gene>
    <name evidence="1" type="ORF">GRH90_25395</name>
</gene>
<name>A0A845SMB5_9GAMM</name>
<protein>
    <submittedName>
        <fullName evidence="1">Uncharacterized protein</fullName>
    </submittedName>
</protein>
<evidence type="ECO:0000313" key="2">
    <source>
        <dbReference type="Proteomes" id="UP000461443"/>
    </source>
</evidence>
<dbReference type="AlphaFoldDB" id="A0A845SMB5"/>
<keyword evidence="2" id="KW-1185">Reference proteome</keyword>